<accession>A0A1H6WCT0</accession>
<reference evidence="5 6" key="1">
    <citation type="submission" date="2016-10" db="EMBL/GenBank/DDBJ databases">
        <authorList>
            <person name="de Groot N.N."/>
        </authorList>
    </citation>
    <scope>NUCLEOTIDE SEQUENCE [LARGE SCALE GENOMIC DNA]</scope>
    <source>
        <strain evidence="5 6">DSM 22187</strain>
    </source>
</reference>
<evidence type="ECO:0000256" key="1">
    <source>
        <dbReference type="ARBA" id="ARBA00022741"/>
    </source>
</evidence>
<keyword evidence="1" id="KW-0547">Nucleotide-binding</keyword>
<dbReference type="CDD" id="cd01124">
    <property type="entry name" value="KaiC-like"/>
    <property type="match status" value="1"/>
</dbReference>
<evidence type="ECO:0000259" key="4">
    <source>
        <dbReference type="PROSITE" id="PS51146"/>
    </source>
</evidence>
<dbReference type="Gene3D" id="3.40.50.300">
    <property type="entry name" value="P-loop containing nucleotide triphosphate hydrolases"/>
    <property type="match status" value="1"/>
</dbReference>
<evidence type="ECO:0000256" key="3">
    <source>
        <dbReference type="SAM" id="MobiDB-lite"/>
    </source>
</evidence>
<feature type="compositionally biased region" description="Acidic residues" evidence="3">
    <location>
        <begin position="1"/>
        <end position="76"/>
    </location>
</feature>
<feature type="compositionally biased region" description="Acidic residues" evidence="3">
    <location>
        <begin position="135"/>
        <end position="145"/>
    </location>
</feature>
<dbReference type="NCBIfam" id="TIGR03880">
    <property type="entry name" value="KaiC_arch_3"/>
    <property type="match status" value="1"/>
</dbReference>
<evidence type="ECO:0000313" key="6">
    <source>
        <dbReference type="Proteomes" id="UP000198888"/>
    </source>
</evidence>
<evidence type="ECO:0000256" key="2">
    <source>
        <dbReference type="ARBA" id="ARBA00022840"/>
    </source>
</evidence>
<keyword evidence="6" id="KW-1185">Reference proteome</keyword>
<dbReference type="Pfam" id="PF06745">
    <property type="entry name" value="ATPase"/>
    <property type="match status" value="1"/>
</dbReference>
<feature type="compositionally biased region" description="Gly residues" evidence="3">
    <location>
        <begin position="276"/>
        <end position="292"/>
    </location>
</feature>
<feature type="compositionally biased region" description="Gly residues" evidence="3">
    <location>
        <begin position="252"/>
        <end position="268"/>
    </location>
</feature>
<dbReference type="PROSITE" id="PS51146">
    <property type="entry name" value="KAIC"/>
    <property type="match status" value="1"/>
</dbReference>
<dbReference type="SUPFAM" id="SSF52540">
    <property type="entry name" value="P-loop containing nucleoside triphosphate hydrolases"/>
    <property type="match status" value="1"/>
</dbReference>
<protein>
    <submittedName>
        <fullName evidence="5">KaiC domain protein, AF_0351 family</fullName>
    </submittedName>
</protein>
<keyword evidence="2" id="KW-0067">ATP-binding</keyword>
<dbReference type="InterPro" id="IPR014774">
    <property type="entry name" value="KaiC-like_dom"/>
</dbReference>
<dbReference type="InterPro" id="IPR027417">
    <property type="entry name" value="P-loop_NTPase"/>
</dbReference>
<dbReference type="PANTHER" id="PTHR43637:SF1">
    <property type="entry name" value="UPF0273 PROTEIN TM_0370"/>
    <property type="match status" value="1"/>
</dbReference>
<dbReference type="InterPro" id="IPR022420">
    <property type="entry name" value="Circ_KaiC_arc"/>
</dbReference>
<dbReference type="GO" id="GO:0005524">
    <property type="term" value="F:ATP binding"/>
    <property type="evidence" value="ECO:0007669"/>
    <property type="project" value="UniProtKB-KW"/>
</dbReference>
<dbReference type="STRING" id="1073996.SAMN05444271_1259"/>
<dbReference type="OrthoDB" id="27015at2157"/>
<evidence type="ECO:0000313" key="5">
    <source>
        <dbReference type="EMBL" id="SEJ14829.1"/>
    </source>
</evidence>
<dbReference type="PANTHER" id="PTHR43637">
    <property type="entry name" value="UPF0273 PROTEIN TM_0370"/>
    <property type="match status" value="1"/>
</dbReference>
<dbReference type="AlphaFoldDB" id="A0A1H6WCT0"/>
<feature type="compositionally biased region" description="Acidic residues" evidence="3">
    <location>
        <begin position="85"/>
        <end position="97"/>
    </location>
</feature>
<accession>A0A2H4Q0B6</accession>
<organism evidence="5 6">
    <name type="scientific">Halohasta litchfieldiae</name>
    <dbReference type="NCBI Taxonomy" id="1073996"/>
    <lineage>
        <taxon>Archaea</taxon>
        <taxon>Methanobacteriati</taxon>
        <taxon>Methanobacteriota</taxon>
        <taxon>Stenosarchaea group</taxon>
        <taxon>Halobacteria</taxon>
        <taxon>Halobacteriales</taxon>
        <taxon>Haloferacaceae</taxon>
        <taxon>Halohasta</taxon>
    </lineage>
</organism>
<feature type="region of interest" description="Disordered" evidence="3">
    <location>
        <begin position="1"/>
        <end position="303"/>
    </location>
</feature>
<dbReference type="EMBL" id="FNYR01000025">
    <property type="protein sequence ID" value="SEJ14829.1"/>
    <property type="molecule type" value="Genomic_DNA"/>
</dbReference>
<dbReference type="Proteomes" id="UP000198888">
    <property type="component" value="Unassembled WGS sequence"/>
</dbReference>
<gene>
    <name evidence="5" type="ORF">SAMN05444271_1259</name>
</gene>
<feature type="compositionally biased region" description="Polar residues" evidence="3">
    <location>
        <begin position="122"/>
        <end position="134"/>
    </location>
</feature>
<feature type="domain" description="KaiC" evidence="4">
    <location>
        <begin position="311"/>
        <end position="540"/>
    </location>
</feature>
<dbReference type="InterPro" id="IPR010624">
    <property type="entry name" value="KaiC_dom"/>
</dbReference>
<dbReference type="GeneID" id="35001804"/>
<name>A0A1H6WCT0_9EURY</name>
<proteinExistence type="predicted"/>
<feature type="compositionally biased region" description="Acidic residues" evidence="3">
    <location>
        <begin position="170"/>
        <end position="180"/>
    </location>
</feature>
<dbReference type="KEGG" id="hae:halTADL_0990"/>
<dbReference type="RefSeq" id="WP_089673318.1">
    <property type="nucleotide sequence ID" value="NZ_CP024845.1"/>
</dbReference>
<sequence>MSGDWFEEAISELDEEELDDEDLKALEENGEIEDLDSDSETEDSEDDTETADSDVDTPAAPDDEPAAAEATDDESAADVFGFSADEPDEADAAGDETEATHESTDEFGFGADDPELEVNEVDGSNDTVDQQEPTEPTDDPVDTADGEATSSADEFDADSTDEQPSVPPSETDDNSTDDAGIDQTETDTVASDAVDAGEQAGPSTAQSPEEFGFSIEDEGDETATSTDPPPDTNEASTPEPDSEPSDDPFGFGNSGGGSSGGSGGGGMGDSDDDDFGFGGFSGGGGGGGGGGAPSPSSPEDFDEENFESDIDRIDLGIKGLDEMILGGVPERSLIGIIGGAGTGKTTFALQFLNEALENGERAVFITLEQTEEAVLSTAEEKGWPFREYADDNQLAVVVLDPVEMANSLATIRSDISRLIREFGASRLVLDSVSLLEMMYDHPAKRRSEVFDFTRSLKDAGVTTLLTSEASEDSSHASRYGAVEYLTDAFFVLRYVRTSNFEETRLAIEIQKIRDANHSRATKPYDLTDEGMSVHRQANIF</sequence>